<evidence type="ECO:0000313" key="1">
    <source>
        <dbReference type="EMBL" id="GFD28299.1"/>
    </source>
</evidence>
<feature type="non-terminal residue" evidence="1">
    <location>
        <position position="1"/>
    </location>
</feature>
<protein>
    <submittedName>
        <fullName evidence="1">HAT dimerization domain-containing protein / transposase-like protein</fullName>
    </submittedName>
</protein>
<dbReference type="EMBL" id="BKCJ011384130">
    <property type="protein sequence ID" value="GFD28299.1"/>
    <property type="molecule type" value="Genomic_DNA"/>
</dbReference>
<reference evidence="1" key="1">
    <citation type="journal article" date="2019" name="Sci. Rep.">
        <title>Draft genome of Tanacetum cinerariifolium, the natural source of mosquito coil.</title>
        <authorList>
            <person name="Yamashiro T."/>
            <person name="Shiraishi A."/>
            <person name="Satake H."/>
            <person name="Nakayama K."/>
        </authorList>
    </citation>
    <scope>NUCLEOTIDE SEQUENCE</scope>
</reference>
<proteinExistence type="predicted"/>
<sequence>WMMGQMDDKQGADELVFEDDDLTWVHVGRVFKAFEPAYSTRASASTSVAHV</sequence>
<organism evidence="1">
    <name type="scientific">Tanacetum cinerariifolium</name>
    <name type="common">Dalmatian daisy</name>
    <name type="synonym">Chrysanthemum cinerariifolium</name>
    <dbReference type="NCBI Taxonomy" id="118510"/>
    <lineage>
        <taxon>Eukaryota</taxon>
        <taxon>Viridiplantae</taxon>
        <taxon>Streptophyta</taxon>
        <taxon>Embryophyta</taxon>
        <taxon>Tracheophyta</taxon>
        <taxon>Spermatophyta</taxon>
        <taxon>Magnoliopsida</taxon>
        <taxon>eudicotyledons</taxon>
        <taxon>Gunneridae</taxon>
        <taxon>Pentapetalae</taxon>
        <taxon>asterids</taxon>
        <taxon>campanulids</taxon>
        <taxon>Asterales</taxon>
        <taxon>Asteraceae</taxon>
        <taxon>Asteroideae</taxon>
        <taxon>Anthemideae</taxon>
        <taxon>Anthemidinae</taxon>
        <taxon>Tanacetum</taxon>
    </lineage>
</organism>
<dbReference type="AlphaFoldDB" id="A0A699V3V2"/>
<accession>A0A699V3V2</accession>
<gene>
    <name evidence="1" type="ORF">Tci_900268</name>
</gene>
<comment type="caution">
    <text evidence="1">The sequence shown here is derived from an EMBL/GenBank/DDBJ whole genome shotgun (WGS) entry which is preliminary data.</text>
</comment>
<name>A0A699V3V2_TANCI</name>